<keyword evidence="1" id="KW-1133">Transmembrane helix</keyword>
<feature type="transmembrane region" description="Helical" evidence="1">
    <location>
        <begin position="21"/>
        <end position="39"/>
    </location>
</feature>
<dbReference type="InterPro" id="IPR019196">
    <property type="entry name" value="ABC_transp_unknown"/>
</dbReference>
<keyword evidence="1" id="KW-0472">Membrane</keyword>
<evidence type="ECO:0000313" key="4">
    <source>
        <dbReference type="Proteomes" id="UP001275932"/>
    </source>
</evidence>
<evidence type="ECO:0000256" key="1">
    <source>
        <dbReference type="SAM" id="Phobius"/>
    </source>
</evidence>
<gene>
    <name evidence="3" type="ORF">MOX91_02375</name>
</gene>
<evidence type="ECO:0000313" key="3">
    <source>
        <dbReference type="EMBL" id="MDX8415029.1"/>
    </source>
</evidence>
<keyword evidence="4" id="KW-1185">Reference proteome</keyword>
<feature type="domain" description="ABC-type uncharacterised transport system" evidence="2">
    <location>
        <begin position="192"/>
        <end position="430"/>
    </location>
</feature>
<comment type="caution">
    <text evidence="3">The sequence shown here is derived from an EMBL/GenBank/DDBJ whole genome shotgun (WGS) entry which is preliminary data.</text>
</comment>
<sequence>MRRSKKFENFRVVGTFRAINLFLQIFLAATLFIGLNLIASRHYIKYDFSKNRANSLSPESVAYLKTLKKPVEIYLTMRVDSNSGHAANAESKAILKEITRLLELYAYSSSVGGERKVKFAAVDPIVNRKRGDELALRFGRDIENCIIISCEDKNKKLVLSDLYDIEDGKRKNFKGEQAVSSAILSVSSDKENKIYFVKGHGELSYKSLKPNTGLSEFANALSLSGYKLDEVDLNVSKKIPEDADMLVIAAPQTSFLPRELDLVRKYLSKNNGRVVMFLGMGPIIGLDDILFEWGLRSDDMMIVDSAEYESSTGEIIARVFPSKPHPVVKYLVDLGLPVQFGSARPVREDLGAAVDGNLSLFPLIGSNHTSWADKSYKRGGKLVYDDAADLKGPLPLAMIATRKGGSDLGLDIGGGRLAVFGDENFITNARFNALGNSKLAMNTINWLFDENHSLNIAPRKVDRYSLVISRGELKSLGLKFLILPAAILLAGFLTYLLRRQ</sequence>
<protein>
    <submittedName>
        <fullName evidence="3">GldG family protein</fullName>
    </submittedName>
</protein>
<proteinExistence type="predicted"/>
<reference evidence="3 4" key="1">
    <citation type="submission" date="2022-03" db="EMBL/GenBank/DDBJ databases">
        <title>Novel taxa within the pig intestine.</title>
        <authorList>
            <person name="Wylensek D."/>
            <person name="Bishof K."/>
            <person name="Afrizal A."/>
            <person name="Clavel T."/>
        </authorList>
    </citation>
    <scope>NUCLEOTIDE SEQUENCE [LARGE SCALE GENOMIC DNA]</scope>
    <source>
        <strain evidence="3 4">CLA-KB-P66</strain>
    </source>
</reference>
<dbReference type="RefSeq" id="WP_370396474.1">
    <property type="nucleotide sequence ID" value="NZ_JALBUT010000002.1"/>
</dbReference>
<evidence type="ECO:0000259" key="2">
    <source>
        <dbReference type="Pfam" id="PF09822"/>
    </source>
</evidence>
<organism evidence="3 4">
    <name type="scientific">Intestinicryptomonas porci</name>
    <dbReference type="NCBI Taxonomy" id="2926320"/>
    <lineage>
        <taxon>Bacteria</taxon>
        <taxon>Pseudomonadati</taxon>
        <taxon>Verrucomicrobiota</taxon>
        <taxon>Opitutia</taxon>
        <taxon>Opitutales</taxon>
        <taxon>Intestinicryptomonaceae</taxon>
        <taxon>Intestinicryptomonas</taxon>
    </lineage>
</organism>
<keyword evidence="1" id="KW-0812">Transmembrane</keyword>
<accession>A0ABU4WFP0</accession>
<dbReference type="EMBL" id="JALBUT010000002">
    <property type="protein sequence ID" value="MDX8415029.1"/>
    <property type="molecule type" value="Genomic_DNA"/>
</dbReference>
<dbReference type="Pfam" id="PF09822">
    <property type="entry name" value="ABC_transp_aux"/>
    <property type="match status" value="1"/>
</dbReference>
<feature type="transmembrane region" description="Helical" evidence="1">
    <location>
        <begin position="476"/>
        <end position="497"/>
    </location>
</feature>
<name>A0ABU4WFP0_9BACT</name>
<dbReference type="Proteomes" id="UP001275932">
    <property type="component" value="Unassembled WGS sequence"/>
</dbReference>